<keyword evidence="2" id="KW-0067">ATP-binding</keyword>
<comment type="caution">
    <text evidence="5">The sequence shown here is derived from an EMBL/GenBank/DDBJ whole genome shotgun (WGS) entry which is preliminary data.</text>
</comment>
<dbReference type="eggNOG" id="COG1201">
    <property type="taxonomic scope" value="Bacteria"/>
</dbReference>
<dbReference type="Pfam" id="PF00270">
    <property type="entry name" value="DEAD"/>
    <property type="match status" value="1"/>
</dbReference>
<reference evidence="5 6" key="2">
    <citation type="journal article" date="2015" name="Antonie Van Leeuwenhoek">
        <title>Thioclava indica sp. nov., isolated from surface seawater of the Indian Ocean.</title>
        <authorList>
            <person name="Liu Y."/>
            <person name="Lai Q."/>
            <person name="Du J."/>
            <person name="Xu H."/>
            <person name="Jiang L."/>
            <person name="Shao Z."/>
        </authorList>
    </citation>
    <scope>NUCLEOTIDE SEQUENCE [LARGE SCALE GENOMIC DNA]</scope>
    <source>
        <strain evidence="5 6">13D2W-2</strain>
    </source>
</reference>
<sequence>MTELDPIRFKDNLGATLARYITTAAAVSSARAPRLSRAVADACARAALVRGPFVESLPDFEKGGSIEELVSNGALHGAWSALSESEEGQSLWRRRLHLHQSAAIGRDENYLVATGTGSGKTESFLFPLIDDLLRQGELERPGVRAILVYPLNALANDQMHRIARLLFRDLGDPGVTLGRFTGQVRSDATRSDEEGRLTATPTFQADFPDARHAPRNWLLARGEMLQTPPHILVTNYAMLEHILLLPRNRALLAGADVRWLVLDEVHTYTGAQAIEVAFLLRKLKARLGIPQGQIRCVGTSASLDPAKREELARFAEDLFGEPFPSGDGAVITAERRLHPALTDGVEPQELSAPDWVRAGQILSELREQGCLAAENVDYLTEDWNEAMQEAGLDALLLDPAQPFGEALIARLAEIKQVRDVASALKERALPFADLAARVFASESGETARTALTALISLGVLARPSVPGAFPLLPARFHLAASGVEGVALKLSASDAENWSDFRLSRNGMHITSAPAYPLLVCRNCGEPYVEGWDDGTMLHPRPEISPGARRRVLRLIRAGEAATEIDPDELDEEPEEEPPFEFFADTGELADGPEEGVLSLAEAPMRDDAEERRSYVRKCLSCGATGGRFAEPVTPIHPGDDALASVTAQSLLEALPPPQGRSSEAPMQGRNLLVFADNRQDAAFFAPFFERTARDQALRAAMVQALRRETYEALDLMGLRDGVWTQLRRSGFKLYDRRNPEPLSSSAAKDRLMALIAAELCGGPLRLSLESLGLITVQYEGDARIAQRLTERVPPEYRGLVPALVRFLLDLIRQSRAINTLENIDLTDESIWGEGLASADISWSLSRTHQSRRLRTLLSEPGRPNRPLWVLIDRLGIPDGQARDILSAFWEEATRPRHRLLLPGGHGHVLNLAAMRFAATPEGELRRCESCGASSQIDLGGVCTAWRCTGRTVPVSAEERDEMRRRNHYLVRYEGQPLSGIAREHTAAISTTERSEIEERFRQGEINLLSCTTTMEMGVDLGELEAVFCRNVPPGIANYQQRAGRAGRRAQAAPVALMMARSGRYDQAQFNDLRGYLEALPPAPYLTLDNPSFFRRHQVSCLLAGWLDHRLAGHERTGAPRLRDVLGERLDEAAETTLLADLSAWLASEAGVAARTVAERMASTLPARLDHVGLVAGELSEHARAEITRWIRATCARWRELNDAYENARAALDDPDANEQARSRAAGRMNGRLGDMRRYLDRFLVEALSRAAVIPTYSFPVHSIHLEIVTERGARTASDDRALQLDRDAAMAIAEYAPGAEVVAGGRIWTSAGIARRATVGTGDAWMERGFHRVCPTCQHAETHHERDDFGENCPQCGARASGPRRAFVEPVGFLTSYADRQGRDPGATRLRVRPVDEARLLTRARPEDFQVSDLARVTHFFAPAIAPEGSQPGRMLVLNRGPLGAGYLWCPSCEHARPAPQEALGGAEIRAVHENPRTGDRCRVESLRWPVDLAHVFETDLRGIRIDQPVPDFSDRPTETERRAARDGFLRTLAEALRLAAADILETDPRDLRATVELLGAAPLVILSDSVPGGAGYCRRLLDDSRFSARVLLGRAIAVLDCPRGAACETSCSRCLNDYSNQVYWDQFDRHPVFGWLRGLLAESTPRPAHAPDAAVPVAQTSAATLRVRLEGAGLVAVSSPDLWGAEDRSEALTSARALRNWLDEASNRHALYLLPPGAVDAGTPTGLDREIAYALAPYERSGQLRFGTLDGSAVANAPRLSVLKGFGAEASVDAFYASQDAAAALAGPLEGVSHLFSCSAGDSWLASVQDSVRTLPGPLAGLTERLRVFRFRPGTARALTPLFQGVAGRHVALEIEDPWCGVRPHNRRRLASFVAAAGSAGVDIERLAVVWNPDHGEPDTPQSQSNALRAELRSAGVTVTPELHHRSARNRHFHDRVVTIQTVDDGPRVNLRWDVTAGIDNLMSHSKECSVFIEER</sequence>
<feature type="domain" description="Helicase C-terminal" evidence="4">
    <location>
        <begin position="938"/>
        <end position="1088"/>
    </location>
</feature>
<evidence type="ECO:0008006" key="7">
    <source>
        <dbReference type="Google" id="ProtNLM"/>
    </source>
</evidence>
<dbReference type="STRING" id="1317124.DW2_13715"/>
<dbReference type="RefSeq" id="WP_038147495.1">
    <property type="nucleotide sequence ID" value="NZ_AQRC01000011.1"/>
</dbReference>
<evidence type="ECO:0000313" key="6">
    <source>
        <dbReference type="Proteomes" id="UP000028607"/>
    </source>
</evidence>
<dbReference type="InterPro" id="IPR011545">
    <property type="entry name" value="DEAD/DEAH_box_helicase_dom"/>
</dbReference>
<gene>
    <name evidence="5" type="ORF">DW2_13715</name>
</gene>
<dbReference type="SMART" id="SM00487">
    <property type="entry name" value="DEXDc"/>
    <property type="match status" value="1"/>
</dbReference>
<feature type="domain" description="Helicase ATP-binding" evidence="3">
    <location>
        <begin position="101"/>
        <end position="321"/>
    </location>
</feature>
<keyword evidence="6" id="KW-1185">Reference proteome</keyword>
<dbReference type="OrthoDB" id="9815222at2"/>
<dbReference type="Gene3D" id="3.40.50.300">
    <property type="entry name" value="P-loop containing nucleotide triphosphate hydrolases"/>
    <property type="match status" value="2"/>
</dbReference>
<keyword evidence="1" id="KW-0547">Nucleotide-binding</keyword>
<dbReference type="GO" id="GO:0003676">
    <property type="term" value="F:nucleic acid binding"/>
    <property type="evidence" value="ECO:0007669"/>
    <property type="project" value="InterPro"/>
</dbReference>
<dbReference type="Pfam" id="PF09369">
    <property type="entry name" value="MZB"/>
    <property type="match status" value="1"/>
</dbReference>
<dbReference type="InterPro" id="IPR001650">
    <property type="entry name" value="Helicase_C-like"/>
</dbReference>
<dbReference type="eggNOG" id="COG1205">
    <property type="taxonomic scope" value="Bacteria"/>
</dbReference>
<evidence type="ECO:0000259" key="3">
    <source>
        <dbReference type="PROSITE" id="PS51192"/>
    </source>
</evidence>
<name>A0A085TUE4_9RHOB</name>
<organism evidence="5 6">
    <name type="scientific">Thioclava atlantica</name>
    <dbReference type="NCBI Taxonomy" id="1317124"/>
    <lineage>
        <taxon>Bacteria</taxon>
        <taxon>Pseudomonadati</taxon>
        <taxon>Pseudomonadota</taxon>
        <taxon>Alphaproteobacteria</taxon>
        <taxon>Rhodobacterales</taxon>
        <taxon>Paracoccaceae</taxon>
        <taxon>Thioclava</taxon>
    </lineage>
</organism>
<reference evidence="6" key="1">
    <citation type="submission" date="2013-04" db="EMBL/GenBank/DDBJ databases">
        <title>Thioclava sp. 13D2W-2 Genome Sequencing.</title>
        <authorList>
            <person name="Lai Q."/>
            <person name="Li G."/>
            <person name="Shao Z."/>
        </authorList>
    </citation>
    <scope>NUCLEOTIDE SEQUENCE [LARGE SCALE GENOMIC DNA]</scope>
    <source>
        <strain evidence="6">13D2W-2</strain>
    </source>
</reference>
<dbReference type="GO" id="GO:0005524">
    <property type="term" value="F:ATP binding"/>
    <property type="evidence" value="ECO:0007669"/>
    <property type="project" value="UniProtKB-KW"/>
</dbReference>
<dbReference type="Pfam" id="PF00271">
    <property type="entry name" value="Helicase_C"/>
    <property type="match status" value="1"/>
</dbReference>
<dbReference type="Proteomes" id="UP000028607">
    <property type="component" value="Unassembled WGS sequence"/>
</dbReference>
<dbReference type="PATRIC" id="fig|1317124.6.peg.2768"/>
<dbReference type="InterPro" id="IPR018973">
    <property type="entry name" value="MZB"/>
</dbReference>
<dbReference type="PROSITE" id="PS51192">
    <property type="entry name" value="HELICASE_ATP_BIND_1"/>
    <property type="match status" value="1"/>
</dbReference>
<dbReference type="InterPro" id="IPR014001">
    <property type="entry name" value="Helicase_ATP-bd"/>
</dbReference>
<accession>A0A085TUE4</accession>
<evidence type="ECO:0000259" key="4">
    <source>
        <dbReference type="PROSITE" id="PS51194"/>
    </source>
</evidence>
<dbReference type="EMBL" id="AQRC01000011">
    <property type="protein sequence ID" value="KFE34341.1"/>
    <property type="molecule type" value="Genomic_DNA"/>
</dbReference>
<dbReference type="GO" id="GO:0006289">
    <property type="term" value="P:nucleotide-excision repair"/>
    <property type="evidence" value="ECO:0007669"/>
    <property type="project" value="TreeGrafter"/>
</dbReference>
<dbReference type="CDD" id="cd00350">
    <property type="entry name" value="rubredoxin_like"/>
    <property type="match status" value="1"/>
</dbReference>
<dbReference type="GO" id="GO:0043138">
    <property type="term" value="F:3'-5' DNA helicase activity"/>
    <property type="evidence" value="ECO:0007669"/>
    <property type="project" value="TreeGrafter"/>
</dbReference>
<evidence type="ECO:0000256" key="1">
    <source>
        <dbReference type="ARBA" id="ARBA00022741"/>
    </source>
</evidence>
<protein>
    <recommendedName>
        <fullName evidence="7">DEAD/DEAH box helicase</fullName>
    </recommendedName>
</protein>
<dbReference type="InterPro" id="IPR027417">
    <property type="entry name" value="P-loop_NTPase"/>
</dbReference>
<dbReference type="PROSITE" id="PS51194">
    <property type="entry name" value="HELICASE_CTER"/>
    <property type="match status" value="1"/>
</dbReference>
<dbReference type="GO" id="GO:0036297">
    <property type="term" value="P:interstrand cross-link repair"/>
    <property type="evidence" value="ECO:0007669"/>
    <property type="project" value="TreeGrafter"/>
</dbReference>
<evidence type="ECO:0000313" key="5">
    <source>
        <dbReference type="EMBL" id="KFE34341.1"/>
    </source>
</evidence>
<dbReference type="PANTHER" id="PTHR47957">
    <property type="entry name" value="ATP-DEPENDENT HELICASE HRQ1"/>
    <property type="match status" value="1"/>
</dbReference>
<evidence type="ECO:0000256" key="2">
    <source>
        <dbReference type="ARBA" id="ARBA00022840"/>
    </source>
</evidence>
<proteinExistence type="predicted"/>
<dbReference type="PANTHER" id="PTHR47957:SF3">
    <property type="entry name" value="ATP-DEPENDENT HELICASE HRQ1"/>
    <property type="match status" value="1"/>
</dbReference>
<dbReference type="SUPFAM" id="SSF52540">
    <property type="entry name" value="P-loop containing nucleoside triphosphate hydrolases"/>
    <property type="match status" value="2"/>
</dbReference>
<dbReference type="SMART" id="SM00490">
    <property type="entry name" value="HELICc"/>
    <property type="match status" value="1"/>
</dbReference>